<gene>
    <name evidence="1" type="ORF">CAPSK01_004171</name>
</gene>
<accession>A0A084XVJ8</accession>
<proteinExistence type="predicted"/>
<comment type="caution">
    <text evidence="1">The sequence shown here is derived from an EMBL/GenBank/DDBJ whole genome shotgun (WGS) entry which is preliminary data.</text>
</comment>
<dbReference type="InterPro" id="IPR050742">
    <property type="entry name" value="Helicase_Restrict-Modif_Enz"/>
</dbReference>
<dbReference type="Proteomes" id="UP000019812">
    <property type="component" value="Unassembled WGS sequence"/>
</dbReference>
<dbReference type="EMBL" id="JDSS02000042">
    <property type="protein sequence ID" value="KFB66492.1"/>
    <property type="molecule type" value="Genomic_DNA"/>
</dbReference>
<reference evidence="1 2" key="1">
    <citation type="submission" date="2014-07" db="EMBL/GenBank/DDBJ databases">
        <title>Expanding our view of genomic diversity in Candidatus Accumulibacter clades.</title>
        <authorList>
            <person name="Skennerton C.T."/>
            <person name="Barr J.J."/>
            <person name="Slater F.R."/>
            <person name="Bond P.L."/>
            <person name="Tyson G.W."/>
        </authorList>
    </citation>
    <scope>NUCLEOTIDE SEQUENCE [LARGE SCALE GENOMIC DNA]</scope>
    <source>
        <strain evidence="2">SK-01</strain>
    </source>
</reference>
<name>A0A084XVJ8_9PROT</name>
<organism evidence="1 2">
    <name type="scientific">Candidatus Accumulibacter vicinus</name>
    <dbReference type="NCBI Taxonomy" id="2954382"/>
    <lineage>
        <taxon>Bacteria</taxon>
        <taxon>Pseudomonadati</taxon>
        <taxon>Pseudomonadota</taxon>
        <taxon>Betaproteobacteria</taxon>
        <taxon>Candidatus Accumulibacter</taxon>
    </lineage>
</organism>
<dbReference type="AlphaFoldDB" id="A0A084XVJ8"/>
<protein>
    <submittedName>
        <fullName evidence="1">Type I restriction enzyme EcoKI subunit R</fullName>
    </submittedName>
</protein>
<dbReference type="GO" id="GO:0005829">
    <property type="term" value="C:cytosol"/>
    <property type="evidence" value="ECO:0007669"/>
    <property type="project" value="TreeGrafter"/>
</dbReference>
<evidence type="ECO:0000313" key="2">
    <source>
        <dbReference type="Proteomes" id="UP000019812"/>
    </source>
</evidence>
<dbReference type="SUPFAM" id="SSF52540">
    <property type="entry name" value="P-loop containing nucleoside triphosphate hydrolases"/>
    <property type="match status" value="1"/>
</dbReference>
<sequence>MLDTGIDIPEVVNLVFFKLVRSKTKFWQMLGRGTRPCLDLFGPDQQKTFFYVFDYCQSLEYFSQDIAASEGALGEALGKQLFNARLELIGELDADEQVLDGGRPGRAGADACRKRSRRGGCDRIGQDDVSRARALCALAGRHGP</sequence>
<dbReference type="PANTHER" id="PTHR47396">
    <property type="entry name" value="TYPE I RESTRICTION ENZYME ECOKI R PROTEIN"/>
    <property type="match status" value="1"/>
</dbReference>
<dbReference type="Gene3D" id="3.40.50.300">
    <property type="entry name" value="P-loop containing nucleotide triphosphate hydrolases"/>
    <property type="match status" value="1"/>
</dbReference>
<dbReference type="STRING" id="1457154.CAPSK01_004171"/>
<dbReference type="InterPro" id="IPR027417">
    <property type="entry name" value="P-loop_NTPase"/>
</dbReference>
<dbReference type="PANTHER" id="PTHR47396:SF1">
    <property type="entry name" value="ATP-DEPENDENT HELICASE IRC3-RELATED"/>
    <property type="match status" value="1"/>
</dbReference>
<evidence type="ECO:0000313" key="1">
    <source>
        <dbReference type="EMBL" id="KFB66492.1"/>
    </source>
</evidence>